<evidence type="ECO:0000256" key="6">
    <source>
        <dbReference type="SAM" id="Phobius"/>
    </source>
</evidence>
<dbReference type="GO" id="GO:0035435">
    <property type="term" value="P:phosphate ion transmembrane transport"/>
    <property type="evidence" value="ECO:0007669"/>
    <property type="project" value="TreeGrafter"/>
</dbReference>
<proteinExistence type="predicted"/>
<dbReference type="Proteomes" id="UP000030664">
    <property type="component" value="Unassembled WGS sequence"/>
</dbReference>
<evidence type="ECO:0000256" key="4">
    <source>
        <dbReference type="ARBA" id="ARBA00022989"/>
    </source>
</evidence>
<dbReference type="InterPro" id="IPR001204">
    <property type="entry name" value="Phos_transporter"/>
</dbReference>
<feature type="transmembrane region" description="Helical" evidence="6">
    <location>
        <begin position="176"/>
        <end position="194"/>
    </location>
</feature>
<sequence length="343" mass="36132">MTELLAVVGILLTLVLTVVNGFHDASNAVALPVRFNALTPRVALWTGAVFNLMGALLVGLVLDRLISFEIPIPLNDAGVVALLCALFTAIGWDLLTWWWRMPTSSTAAIGGAVVGALLGARAAGLYDEHLAMGSYFSWNVLLPLLISPVIAFGLAFLLVVPIVYLVRHETPGRVNFRAGVVQATGAAAIHFGHGIQHARRTLWILLVLLLIVNPNLSRDSIPVWLTVLVGACLAFGTLLGGWRISYTLSARIVTLDPLRGAAAQTVSGALLFVGGFLSPIPLSTSQTTTAAILGAGSAQKFRTVYHATVLRVIASWVATVPVCGLVSAILFLAASPLIQVPAA</sequence>
<reference evidence="7 8" key="1">
    <citation type="submission" date="2014-09" db="EMBL/GenBank/DDBJ databases">
        <title>High-quality draft genome sequence of Kocuria marina SO9-6, an actinobacterium isolated from a copper mine.</title>
        <authorList>
            <person name="Castro D.B."/>
            <person name="Pereira L.B."/>
            <person name="Silva M.V."/>
            <person name="Silva B.P."/>
            <person name="Zanardi B.R."/>
            <person name="Carlos C."/>
            <person name="Belgini D.R."/>
            <person name="Limache E.G."/>
            <person name="Lacerda G.V."/>
            <person name="Nery M.B."/>
            <person name="Gomes M.B."/>
            <person name="Souza S."/>
            <person name="Silva T.M."/>
            <person name="Rodrigues V.D."/>
            <person name="Paulino L.C."/>
            <person name="Vicentini R."/>
            <person name="Ferraz L.F."/>
            <person name="Ottoboni L.M."/>
        </authorList>
    </citation>
    <scope>NUCLEOTIDE SEQUENCE [LARGE SCALE GENOMIC DNA]</scope>
    <source>
        <strain evidence="7 8">SO9-6</strain>
    </source>
</reference>
<organism evidence="7 8">
    <name type="scientific">Kocuria marina</name>
    <dbReference type="NCBI Taxonomy" id="223184"/>
    <lineage>
        <taxon>Bacteria</taxon>
        <taxon>Bacillati</taxon>
        <taxon>Actinomycetota</taxon>
        <taxon>Actinomycetes</taxon>
        <taxon>Micrococcales</taxon>
        <taxon>Micrococcaceae</taxon>
        <taxon>Kocuria</taxon>
    </lineage>
</organism>
<evidence type="ECO:0000313" key="7">
    <source>
        <dbReference type="EMBL" id="KHE75543.1"/>
    </source>
</evidence>
<name>A0A0B0DDR9_9MICC</name>
<dbReference type="EMBL" id="JROM01000003">
    <property type="protein sequence ID" value="KHE75543.1"/>
    <property type="molecule type" value="Genomic_DNA"/>
</dbReference>
<feature type="transmembrane region" description="Helical" evidence="6">
    <location>
        <begin position="105"/>
        <end position="126"/>
    </location>
</feature>
<dbReference type="AlphaFoldDB" id="A0A0B0DDR9"/>
<feature type="transmembrane region" description="Helical" evidence="6">
    <location>
        <begin position="138"/>
        <end position="164"/>
    </location>
</feature>
<comment type="caution">
    <text evidence="7">The sequence shown here is derived from an EMBL/GenBank/DDBJ whole genome shotgun (WGS) entry which is preliminary data.</text>
</comment>
<gene>
    <name evidence="7" type="ORF">AS25_00190</name>
</gene>
<keyword evidence="3 6" id="KW-0812">Transmembrane</keyword>
<keyword evidence="5 6" id="KW-0472">Membrane</keyword>
<evidence type="ECO:0000256" key="3">
    <source>
        <dbReference type="ARBA" id="ARBA00022692"/>
    </source>
</evidence>
<dbReference type="STRING" id="223184.AS25_00190"/>
<accession>A0A0B0DDR9</accession>
<evidence type="ECO:0000256" key="2">
    <source>
        <dbReference type="ARBA" id="ARBA00022448"/>
    </source>
</evidence>
<feature type="transmembrane region" description="Helical" evidence="6">
    <location>
        <begin position="309"/>
        <end position="334"/>
    </location>
</feature>
<evidence type="ECO:0000256" key="1">
    <source>
        <dbReference type="ARBA" id="ARBA00004141"/>
    </source>
</evidence>
<dbReference type="PANTHER" id="PTHR11101:SF80">
    <property type="entry name" value="PHOSPHATE TRANSPORTER"/>
    <property type="match status" value="1"/>
</dbReference>
<dbReference type="GO" id="GO:0016020">
    <property type="term" value="C:membrane"/>
    <property type="evidence" value="ECO:0007669"/>
    <property type="project" value="UniProtKB-SubCell"/>
</dbReference>
<protein>
    <submittedName>
        <fullName evidence="7">Inorganic phosphate transporter</fullName>
    </submittedName>
</protein>
<keyword evidence="4 6" id="KW-1133">Transmembrane helix</keyword>
<dbReference type="Pfam" id="PF01384">
    <property type="entry name" value="PHO4"/>
    <property type="match status" value="1"/>
</dbReference>
<feature type="transmembrane region" description="Helical" evidence="6">
    <location>
        <begin position="223"/>
        <end position="242"/>
    </location>
</feature>
<dbReference type="RefSeq" id="WP_035959146.1">
    <property type="nucleotide sequence ID" value="NZ_JBBCYX010000009.1"/>
</dbReference>
<dbReference type="GO" id="GO:0005315">
    <property type="term" value="F:phosphate transmembrane transporter activity"/>
    <property type="evidence" value="ECO:0007669"/>
    <property type="project" value="InterPro"/>
</dbReference>
<feature type="transmembrane region" description="Helical" evidence="6">
    <location>
        <begin position="201"/>
        <end position="217"/>
    </location>
</feature>
<feature type="transmembrane region" description="Helical" evidence="6">
    <location>
        <begin position="78"/>
        <end position="99"/>
    </location>
</feature>
<dbReference type="eggNOG" id="COG0306">
    <property type="taxonomic scope" value="Bacteria"/>
</dbReference>
<keyword evidence="2" id="KW-0813">Transport</keyword>
<dbReference type="PANTHER" id="PTHR11101">
    <property type="entry name" value="PHOSPHATE TRANSPORTER"/>
    <property type="match status" value="1"/>
</dbReference>
<evidence type="ECO:0000313" key="8">
    <source>
        <dbReference type="Proteomes" id="UP000030664"/>
    </source>
</evidence>
<comment type="subcellular location">
    <subcellularLocation>
        <location evidence="1">Membrane</location>
        <topology evidence="1">Multi-pass membrane protein</topology>
    </subcellularLocation>
</comment>
<feature type="transmembrane region" description="Helical" evidence="6">
    <location>
        <begin position="45"/>
        <end position="66"/>
    </location>
</feature>
<evidence type="ECO:0000256" key="5">
    <source>
        <dbReference type="ARBA" id="ARBA00023136"/>
    </source>
</evidence>